<dbReference type="STRING" id="112413.SAMN05421854_102244"/>
<sequence>MVERVVADFLGHSLIDFWFVNSSVPTAAPKPNGEPSAISMARSSGSARNKIATGPQGRTLVHRAGHLARDPLGEAVHEFPIKARLDNNSFRRVTGVVRSYASARSLPVRETP</sequence>
<protein>
    <submittedName>
        <fullName evidence="2">Uncharacterized protein</fullName>
    </submittedName>
</protein>
<dbReference type="Proteomes" id="UP000199137">
    <property type="component" value="Unassembled WGS sequence"/>
</dbReference>
<reference evidence="3" key="1">
    <citation type="submission" date="2016-10" db="EMBL/GenBank/DDBJ databases">
        <authorList>
            <person name="Varghese N."/>
            <person name="Submissions S."/>
        </authorList>
    </citation>
    <scope>NUCLEOTIDE SEQUENCE [LARGE SCALE GENOMIC DNA]</scope>
    <source>
        <strain evidence="3">DSM 44637</strain>
    </source>
</reference>
<dbReference type="EMBL" id="FOWC01000002">
    <property type="protein sequence ID" value="SFO55121.1"/>
    <property type="molecule type" value="Genomic_DNA"/>
</dbReference>
<dbReference type="AlphaFoldDB" id="A0A1I5I4X0"/>
<evidence type="ECO:0000313" key="2">
    <source>
        <dbReference type="EMBL" id="SFO55121.1"/>
    </source>
</evidence>
<proteinExistence type="predicted"/>
<accession>A0A1I5I4X0</accession>
<name>A0A1I5I4X0_9PSEU</name>
<evidence type="ECO:0000313" key="3">
    <source>
        <dbReference type="Proteomes" id="UP000199137"/>
    </source>
</evidence>
<organism evidence="2 3">
    <name type="scientific">Amycolatopsis rubida</name>
    <dbReference type="NCBI Taxonomy" id="112413"/>
    <lineage>
        <taxon>Bacteria</taxon>
        <taxon>Bacillati</taxon>
        <taxon>Actinomycetota</taxon>
        <taxon>Actinomycetes</taxon>
        <taxon>Pseudonocardiales</taxon>
        <taxon>Pseudonocardiaceae</taxon>
        <taxon>Amycolatopsis</taxon>
    </lineage>
</organism>
<gene>
    <name evidence="2" type="ORF">SAMN05421854_102244</name>
</gene>
<feature type="region of interest" description="Disordered" evidence="1">
    <location>
        <begin position="28"/>
        <end position="59"/>
    </location>
</feature>
<evidence type="ECO:0000256" key="1">
    <source>
        <dbReference type="SAM" id="MobiDB-lite"/>
    </source>
</evidence>